<evidence type="ECO:0000256" key="2">
    <source>
        <dbReference type="ARBA" id="ARBA00023015"/>
    </source>
</evidence>
<evidence type="ECO:0000256" key="7">
    <source>
        <dbReference type="ARBA" id="ARBA00024343"/>
    </source>
</evidence>
<name>B9SPX2_RICCO</name>
<evidence type="ECO:0000256" key="4">
    <source>
        <dbReference type="ARBA" id="ARBA00023159"/>
    </source>
</evidence>
<dbReference type="EMBL" id="EQ974074">
    <property type="protein sequence ID" value="EEF34359.1"/>
    <property type="molecule type" value="Genomic_DNA"/>
</dbReference>
<dbReference type="InParanoid" id="B9SPX2"/>
<dbReference type="KEGG" id="rcu:8264997"/>
<dbReference type="PRINTS" id="PR00367">
    <property type="entry name" value="ETHRSPELEMNT"/>
</dbReference>
<dbReference type="InterPro" id="IPR001471">
    <property type="entry name" value="AP2/ERF_dom"/>
</dbReference>
<dbReference type="AlphaFoldDB" id="B9SPX2"/>
<comment type="subcellular location">
    <subcellularLocation>
        <location evidence="1">Nucleus</location>
    </subcellularLocation>
</comment>
<dbReference type="PANTHER" id="PTHR31985">
    <property type="entry name" value="ETHYLENE-RESPONSIVE TRANSCRIPTION FACTOR ERF042-RELATED"/>
    <property type="match status" value="1"/>
</dbReference>
<gene>
    <name evidence="10" type="ORF">RCOM_1102060</name>
</gene>
<keyword evidence="6" id="KW-0539">Nucleus</keyword>
<keyword evidence="2" id="KW-0805">Transcription regulation</keyword>
<organism evidence="10 11">
    <name type="scientific">Ricinus communis</name>
    <name type="common">Castor bean</name>
    <dbReference type="NCBI Taxonomy" id="3988"/>
    <lineage>
        <taxon>Eukaryota</taxon>
        <taxon>Viridiplantae</taxon>
        <taxon>Streptophyta</taxon>
        <taxon>Embryophyta</taxon>
        <taxon>Tracheophyta</taxon>
        <taxon>Spermatophyta</taxon>
        <taxon>Magnoliopsida</taxon>
        <taxon>eudicotyledons</taxon>
        <taxon>Gunneridae</taxon>
        <taxon>Pentapetalae</taxon>
        <taxon>rosids</taxon>
        <taxon>fabids</taxon>
        <taxon>Malpighiales</taxon>
        <taxon>Euphorbiaceae</taxon>
        <taxon>Acalyphoideae</taxon>
        <taxon>Acalypheae</taxon>
        <taxon>Ricinus</taxon>
    </lineage>
</organism>
<proteinExistence type="inferred from homology"/>
<evidence type="ECO:0000256" key="5">
    <source>
        <dbReference type="ARBA" id="ARBA00023163"/>
    </source>
</evidence>
<dbReference type="Gene3D" id="3.30.730.10">
    <property type="entry name" value="AP2/ERF domain"/>
    <property type="match status" value="1"/>
</dbReference>
<dbReference type="FunCoup" id="B9SPX2">
    <property type="interactions" value="20"/>
</dbReference>
<dbReference type="Pfam" id="PF00847">
    <property type="entry name" value="AP2"/>
    <property type="match status" value="1"/>
</dbReference>
<dbReference type="SUPFAM" id="SSF54171">
    <property type="entry name" value="DNA-binding domain"/>
    <property type="match status" value="1"/>
</dbReference>
<keyword evidence="11" id="KW-1185">Reference proteome</keyword>
<evidence type="ECO:0000256" key="3">
    <source>
        <dbReference type="ARBA" id="ARBA00023125"/>
    </source>
</evidence>
<dbReference type="GO" id="GO:0005634">
    <property type="term" value="C:nucleus"/>
    <property type="evidence" value="ECO:0007669"/>
    <property type="project" value="UniProtKB-SubCell"/>
</dbReference>
<dbReference type="OrthoDB" id="1849108at2759"/>
<feature type="domain" description="AP2/ERF" evidence="9">
    <location>
        <begin position="14"/>
        <end position="71"/>
    </location>
</feature>
<dbReference type="Proteomes" id="UP000008311">
    <property type="component" value="Unassembled WGS sequence"/>
</dbReference>
<dbReference type="OMA" id="LGWEDGV"/>
<protein>
    <submittedName>
        <fullName evidence="10">Transcriptional factor TINY, putative</fullName>
    </submittedName>
</protein>
<comment type="similarity">
    <text evidence="7">Belongs to the AP2/ERF transcription factor family. ERF subfamily.</text>
</comment>
<dbReference type="STRING" id="3988.B9SPX2"/>
<sequence length="166" mass="17616">MSGTGPSPSTEQKKYKGVRRRKWGKWVSEIRVPGTQERLWLGSYSTAEAAAVAHDVASYCLRAGDGRLNFPLMLPASVKADMSPKSIQKSASDAGMAIDAQMILNRSMSSNGGNQCSRNGSYAVNLGQEGELGWEDGVGSNGSWSGGQGRDYGGDGDLSISVEDYS</sequence>
<dbReference type="eggNOG" id="ENOG502S3U7">
    <property type="taxonomic scope" value="Eukaryota"/>
</dbReference>
<dbReference type="InterPro" id="IPR036955">
    <property type="entry name" value="AP2/ERF_dom_sf"/>
</dbReference>
<dbReference type="PROSITE" id="PS51032">
    <property type="entry name" value="AP2_ERF"/>
    <property type="match status" value="1"/>
</dbReference>
<reference evidence="11" key="1">
    <citation type="journal article" date="2010" name="Nat. Biotechnol.">
        <title>Draft genome sequence of the oilseed species Ricinus communis.</title>
        <authorList>
            <person name="Chan A.P."/>
            <person name="Crabtree J."/>
            <person name="Zhao Q."/>
            <person name="Lorenzi H."/>
            <person name="Orvis J."/>
            <person name="Puiu D."/>
            <person name="Melake-Berhan A."/>
            <person name="Jones K.M."/>
            <person name="Redman J."/>
            <person name="Chen G."/>
            <person name="Cahoon E.B."/>
            <person name="Gedil M."/>
            <person name="Stanke M."/>
            <person name="Haas B.J."/>
            <person name="Wortman J.R."/>
            <person name="Fraser-Liggett C.M."/>
            <person name="Ravel J."/>
            <person name="Rabinowicz P.D."/>
        </authorList>
    </citation>
    <scope>NUCLEOTIDE SEQUENCE [LARGE SCALE GENOMIC DNA]</scope>
    <source>
        <strain evidence="11">cv. Hale</strain>
    </source>
</reference>
<evidence type="ECO:0000259" key="9">
    <source>
        <dbReference type="PROSITE" id="PS51032"/>
    </source>
</evidence>
<evidence type="ECO:0000256" key="6">
    <source>
        <dbReference type="ARBA" id="ARBA00023242"/>
    </source>
</evidence>
<evidence type="ECO:0000256" key="8">
    <source>
        <dbReference type="SAM" id="MobiDB-lite"/>
    </source>
</evidence>
<dbReference type="PANTHER" id="PTHR31985:SF45">
    <property type="entry name" value="ETHYLENE-RESPONSIVE TRANSCRIPTION FACTOR ERF020"/>
    <property type="match status" value="1"/>
</dbReference>
<accession>B9SPX2</accession>
<dbReference type="GO" id="GO:0003700">
    <property type="term" value="F:DNA-binding transcription factor activity"/>
    <property type="evidence" value="ECO:0007669"/>
    <property type="project" value="InterPro"/>
</dbReference>
<feature type="region of interest" description="Disordered" evidence="8">
    <location>
        <begin position="133"/>
        <end position="166"/>
    </location>
</feature>
<dbReference type="GO" id="GO:0003677">
    <property type="term" value="F:DNA binding"/>
    <property type="evidence" value="ECO:0007669"/>
    <property type="project" value="UniProtKB-KW"/>
</dbReference>
<evidence type="ECO:0000313" key="10">
    <source>
        <dbReference type="EMBL" id="EEF34359.1"/>
    </source>
</evidence>
<dbReference type="InterPro" id="IPR051032">
    <property type="entry name" value="AP2/ERF_TF_ERF_subfamily"/>
</dbReference>
<evidence type="ECO:0000256" key="1">
    <source>
        <dbReference type="ARBA" id="ARBA00004123"/>
    </source>
</evidence>
<keyword evidence="3" id="KW-0238">DNA-binding</keyword>
<keyword evidence="4" id="KW-0010">Activator</keyword>
<dbReference type="InterPro" id="IPR016177">
    <property type="entry name" value="DNA-bd_dom_sf"/>
</dbReference>
<dbReference type="SMART" id="SM00380">
    <property type="entry name" value="AP2"/>
    <property type="match status" value="1"/>
</dbReference>
<evidence type="ECO:0000313" key="11">
    <source>
        <dbReference type="Proteomes" id="UP000008311"/>
    </source>
</evidence>
<keyword evidence="5" id="KW-0804">Transcription</keyword>
<dbReference type="FunFam" id="3.30.730.10:FF:000001">
    <property type="entry name" value="Ethylene-responsive transcription factor 2"/>
    <property type="match status" value="1"/>
</dbReference>
<dbReference type="CDD" id="cd00018">
    <property type="entry name" value="AP2"/>
    <property type="match status" value="1"/>
</dbReference>